<feature type="domain" description="Glycoside hydrolase family 31 TIM barrel" evidence="5">
    <location>
        <begin position="255"/>
        <end position="580"/>
    </location>
</feature>
<dbReference type="PANTHER" id="PTHR22762:SF166">
    <property type="entry name" value="ALPHA-GLUCOSIDASE"/>
    <property type="match status" value="1"/>
</dbReference>
<evidence type="ECO:0000256" key="3">
    <source>
        <dbReference type="ARBA" id="ARBA00023295"/>
    </source>
</evidence>
<dbReference type="CDD" id="cd14752">
    <property type="entry name" value="GH31_N"/>
    <property type="match status" value="1"/>
</dbReference>
<dbReference type="InterPro" id="IPR033403">
    <property type="entry name" value="DUF5110"/>
</dbReference>
<evidence type="ECO:0000259" key="6">
    <source>
        <dbReference type="Pfam" id="PF13802"/>
    </source>
</evidence>
<dbReference type="Pfam" id="PF13802">
    <property type="entry name" value="Gal_mutarotas_2"/>
    <property type="match status" value="1"/>
</dbReference>
<evidence type="ECO:0000256" key="4">
    <source>
        <dbReference type="RuleBase" id="RU361185"/>
    </source>
</evidence>
<dbReference type="Proteomes" id="UP000295788">
    <property type="component" value="Unassembled WGS sequence"/>
</dbReference>
<name>A0A4R3KIZ0_9BACI</name>
<dbReference type="InterPro" id="IPR011013">
    <property type="entry name" value="Gal_mutarotase_sf_dom"/>
</dbReference>
<dbReference type="OrthoDB" id="176168at2"/>
<dbReference type="InterPro" id="IPR025887">
    <property type="entry name" value="Glyco_hydro_31_N_dom"/>
</dbReference>
<evidence type="ECO:0000259" key="8">
    <source>
        <dbReference type="Pfam" id="PF21365"/>
    </source>
</evidence>
<gene>
    <name evidence="9" type="ORF">EDD72_10614</name>
</gene>
<evidence type="ECO:0000256" key="2">
    <source>
        <dbReference type="ARBA" id="ARBA00022801"/>
    </source>
</evidence>
<dbReference type="Pfam" id="PF21365">
    <property type="entry name" value="Glyco_hydro_31_3rd"/>
    <property type="match status" value="1"/>
</dbReference>
<feature type="domain" description="DUF5110" evidence="7">
    <location>
        <begin position="689"/>
        <end position="758"/>
    </location>
</feature>
<dbReference type="PROSITE" id="PS00129">
    <property type="entry name" value="GLYCOSYL_HYDROL_F31_1"/>
    <property type="match status" value="1"/>
</dbReference>
<proteinExistence type="inferred from homology"/>
<evidence type="ECO:0000313" key="9">
    <source>
        <dbReference type="EMBL" id="TCS83088.1"/>
    </source>
</evidence>
<organism evidence="9 10">
    <name type="scientific">Tepidibacillus fermentans</name>
    <dbReference type="NCBI Taxonomy" id="1281767"/>
    <lineage>
        <taxon>Bacteria</taxon>
        <taxon>Bacillati</taxon>
        <taxon>Bacillota</taxon>
        <taxon>Bacilli</taxon>
        <taxon>Bacillales</taxon>
        <taxon>Bacillaceae</taxon>
        <taxon>Tepidibacillus</taxon>
    </lineage>
</organism>
<keyword evidence="2 4" id="KW-0378">Hydrolase</keyword>
<dbReference type="Pfam" id="PF17137">
    <property type="entry name" value="DUF5110"/>
    <property type="match status" value="1"/>
</dbReference>
<protein>
    <submittedName>
        <fullName evidence="9">Alpha-glucosidase</fullName>
    </submittedName>
</protein>
<comment type="caution">
    <text evidence="9">The sequence shown here is derived from an EMBL/GenBank/DDBJ whole genome shotgun (WGS) entry which is preliminary data.</text>
</comment>
<feature type="domain" description="Glycoside hydrolase family 31 N-terminal" evidence="6">
    <location>
        <begin position="47"/>
        <end position="213"/>
    </location>
</feature>
<dbReference type="InterPro" id="IPR000322">
    <property type="entry name" value="Glyco_hydro_31_TIM"/>
</dbReference>
<dbReference type="Gene3D" id="3.20.20.80">
    <property type="entry name" value="Glycosidases"/>
    <property type="match status" value="1"/>
</dbReference>
<evidence type="ECO:0000259" key="5">
    <source>
        <dbReference type="Pfam" id="PF01055"/>
    </source>
</evidence>
<feature type="domain" description="Glycosyl hydrolase family 31 C-terminal" evidence="8">
    <location>
        <begin position="588"/>
        <end position="674"/>
    </location>
</feature>
<reference evidence="9 10" key="1">
    <citation type="submission" date="2019-03" db="EMBL/GenBank/DDBJ databases">
        <title>Genomic Encyclopedia of Type Strains, Phase IV (KMG-IV): sequencing the most valuable type-strain genomes for metagenomic binning, comparative biology and taxonomic classification.</title>
        <authorList>
            <person name="Goeker M."/>
        </authorList>
    </citation>
    <scope>NUCLEOTIDE SEQUENCE [LARGE SCALE GENOMIC DNA]</scope>
    <source>
        <strain evidence="9 10">DSM 23802</strain>
    </source>
</reference>
<dbReference type="InterPro" id="IPR013780">
    <property type="entry name" value="Glyco_hydro_b"/>
</dbReference>
<dbReference type="GO" id="GO:0030246">
    <property type="term" value="F:carbohydrate binding"/>
    <property type="evidence" value="ECO:0007669"/>
    <property type="project" value="InterPro"/>
</dbReference>
<dbReference type="InterPro" id="IPR030458">
    <property type="entry name" value="Glyco_hydro_31_AS"/>
</dbReference>
<evidence type="ECO:0000313" key="10">
    <source>
        <dbReference type="Proteomes" id="UP000295788"/>
    </source>
</evidence>
<dbReference type="EMBL" id="SMAB01000006">
    <property type="protein sequence ID" value="TCS83088.1"/>
    <property type="molecule type" value="Genomic_DNA"/>
</dbReference>
<dbReference type="InterPro" id="IPR048395">
    <property type="entry name" value="Glyco_hydro_31_C"/>
</dbReference>
<dbReference type="AlphaFoldDB" id="A0A4R3KIZ0"/>
<dbReference type="SUPFAM" id="SSF51445">
    <property type="entry name" value="(Trans)glycosidases"/>
    <property type="match status" value="1"/>
</dbReference>
<dbReference type="SUPFAM" id="SSF51011">
    <property type="entry name" value="Glycosyl hydrolase domain"/>
    <property type="match status" value="1"/>
</dbReference>
<comment type="similarity">
    <text evidence="1 4">Belongs to the glycosyl hydrolase 31 family.</text>
</comment>
<dbReference type="RefSeq" id="WP_132767982.1">
    <property type="nucleotide sequence ID" value="NZ_SMAB01000006.1"/>
</dbReference>
<dbReference type="CDD" id="cd06604">
    <property type="entry name" value="GH31_glucosidase_II_MalA"/>
    <property type="match status" value="1"/>
</dbReference>
<dbReference type="Pfam" id="PF01055">
    <property type="entry name" value="Glyco_hydro_31_2nd"/>
    <property type="match status" value="1"/>
</dbReference>
<sequence>MLEDTSFAIHPGKEKIIENTDYRDIGNLVQKHFEHGVLTAHSETGELKVLFYRDDIVRFVMNPFGQASLKSSPALIKEPESVDVTFTETNSLIVLESKLLKVEINKEPLRVTIFDQEGRLIVREGKKGMGYKPSKEVICYKEMGEKDHFYGFGEKTGFLDKRGEKMTMWNSDVYAPHNPETDALYQSIPFFITLRDGKAHGIFFDNTFKSTFDLRTEEEYYSFMAEGGQIDYYLFAGPSMKEVLEQYTTLTGRIPIPPKWAIGYHQSRYSYETEQEVREIANTFLEKGIPLDVIYLDIHYMDGYRVFTFDQNRFPNPKQLVKDLKEKGIRVVPIVDPGVKEDPEYDVYQEGVKGDHFCKYIEGNIYFGDVWPGNSAFPDFTSEKVRKWWGEKHKFYSDLGIDGIWNDMNEPAVFNETKTMDVKVMHENDGDPKTHRELHNLYGLLMGNATYNGMKQHLQGKRPFLLTRSGFSGVQRYAAVWTGDNRSFWEHLQMSLPMVMNLGLSGIPFAGSDVGGFAHDSNGELLARWTQVGAFTPYFRNHSALGFARQEPWSFGEKYEKVIKKYIQLRYKWLPQLYTLFAEAHRTGTPIMRPLVMEYPNDANTYNLSDQFMIGDNVVIAPIVHPFVTHRVVYLPAGRWVDYWTGKILEGNQHHLIQAELDVLPIYVKEGTMIALGAVKQNTNEKDETLTLHLYKSELSTYQFTLYDDDGLSFDYEKGNYLRKIIKVTCQEKEVHLEIKDEGNFKPDWRTLELIVHHGESDINVYVNGKRLSDIKSNTDLPTYVIEQN</sequence>
<accession>A0A4R3KIZ0</accession>
<dbReference type="GO" id="GO:0004553">
    <property type="term" value="F:hydrolase activity, hydrolyzing O-glycosyl compounds"/>
    <property type="evidence" value="ECO:0007669"/>
    <property type="project" value="InterPro"/>
</dbReference>
<evidence type="ECO:0000256" key="1">
    <source>
        <dbReference type="ARBA" id="ARBA00007806"/>
    </source>
</evidence>
<keyword evidence="10" id="KW-1185">Reference proteome</keyword>
<dbReference type="GO" id="GO:0005975">
    <property type="term" value="P:carbohydrate metabolic process"/>
    <property type="evidence" value="ECO:0007669"/>
    <property type="project" value="InterPro"/>
</dbReference>
<dbReference type="PANTHER" id="PTHR22762">
    <property type="entry name" value="ALPHA-GLUCOSIDASE"/>
    <property type="match status" value="1"/>
</dbReference>
<dbReference type="Gene3D" id="2.60.40.1760">
    <property type="entry name" value="glycosyl hydrolase (family 31)"/>
    <property type="match status" value="1"/>
</dbReference>
<keyword evidence="3 4" id="KW-0326">Glycosidase</keyword>
<dbReference type="Gene3D" id="2.60.40.1180">
    <property type="entry name" value="Golgi alpha-mannosidase II"/>
    <property type="match status" value="2"/>
</dbReference>
<dbReference type="SUPFAM" id="SSF74650">
    <property type="entry name" value="Galactose mutarotase-like"/>
    <property type="match status" value="1"/>
</dbReference>
<dbReference type="InterPro" id="IPR017853">
    <property type="entry name" value="GH"/>
</dbReference>
<evidence type="ECO:0000259" key="7">
    <source>
        <dbReference type="Pfam" id="PF17137"/>
    </source>
</evidence>